<keyword evidence="3" id="KW-0378">Hydrolase</keyword>
<comment type="cofactor">
    <cofactor evidence="1">
        <name>Zn(2+)</name>
        <dbReference type="ChEBI" id="CHEBI:29105"/>
    </cofactor>
</comment>
<proteinExistence type="predicted"/>
<dbReference type="Gene3D" id="3.40.630.10">
    <property type="entry name" value="Zn peptidases"/>
    <property type="match status" value="1"/>
</dbReference>
<protein>
    <submittedName>
        <fullName evidence="7">Glutamate carboxypeptidase</fullName>
    </submittedName>
</protein>
<dbReference type="Pfam" id="PF07687">
    <property type="entry name" value="M20_dimer"/>
    <property type="match status" value="1"/>
</dbReference>
<dbReference type="RefSeq" id="WP_229490304.1">
    <property type="nucleotide sequence ID" value="NZ_FPBO01000012.1"/>
</dbReference>
<dbReference type="InterPro" id="IPR050072">
    <property type="entry name" value="Peptidase_M20A"/>
</dbReference>
<evidence type="ECO:0000313" key="7">
    <source>
        <dbReference type="EMBL" id="SFU86406.1"/>
    </source>
</evidence>
<evidence type="ECO:0000256" key="1">
    <source>
        <dbReference type="ARBA" id="ARBA00001947"/>
    </source>
</evidence>
<dbReference type="GO" id="GO:0004180">
    <property type="term" value="F:carboxypeptidase activity"/>
    <property type="evidence" value="ECO:0007669"/>
    <property type="project" value="UniProtKB-KW"/>
</dbReference>
<dbReference type="Gene3D" id="3.30.70.360">
    <property type="match status" value="1"/>
</dbReference>
<evidence type="ECO:0000313" key="8">
    <source>
        <dbReference type="Proteomes" id="UP000199391"/>
    </source>
</evidence>
<dbReference type="PROSITE" id="PS00758">
    <property type="entry name" value="ARGE_DAPE_CPG2_1"/>
    <property type="match status" value="1"/>
</dbReference>
<feature type="chain" id="PRO_5011751589" evidence="5">
    <location>
        <begin position="20"/>
        <end position="431"/>
    </location>
</feature>
<feature type="signal peptide" evidence="5">
    <location>
        <begin position="1"/>
        <end position="19"/>
    </location>
</feature>
<dbReference type="InterPro" id="IPR036264">
    <property type="entry name" value="Bact_exopeptidase_dim_dom"/>
</dbReference>
<keyword evidence="7" id="KW-0645">Protease</keyword>
<reference evidence="8" key="1">
    <citation type="submission" date="2016-10" db="EMBL/GenBank/DDBJ databases">
        <authorList>
            <person name="Varghese N."/>
            <person name="Submissions S."/>
        </authorList>
    </citation>
    <scope>NUCLEOTIDE SEQUENCE [LARGE SCALE GENOMIC DNA]</scope>
    <source>
        <strain evidence="8">CGMCC 1.11014</strain>
    </source>
</reference>
<dbReference type="STRING" id="1035707.SAMN05216552_101260"/>
<name>A0A1I7JML8_9BURK</name>
<accession>A0A1I7JML8</accession>
<dbReference type="GO" id="GO:0046872">
    <property type="term" value="F:metal ion binding"/>
    <property type="evidence" value="ECO:0007669"/>
    <property type="project" value="UniProtKB-KW"/>
</dbReference>
<dbReference type="InterPro" id="IPR002933">
    <property type="entry name" value="Peptidase_M20"/>
</dbReference>
<dbReference type="Proteomes" id="UP000199391">
    <property type="component" value="Unassembled WGS sequence"/>
</dbReference>
<dbReference type="Pfam" id="PF01546">
    <property type="entry name" value="Peptidase_M20"/>
    <property type="match status" value="1"/>
</dbReference>
<dbReference type="InterPro" id="IPR001261">
    <property type="entry name" value="ArgE/DapE_CS"/>
</dbReference>
<evidence type="ECO:0000256" key="5">
    <source>
        <dbReference type="SAM" id="SignalP"/>
    </source>
</evidence>
<sequence length="431" mass="45619">MKRQLLGALAACAMQAASAAGLTATEQSIVAAVKANADKGLALLERSVNINSGTMNHEGVRAVGKLFRAEFDALGFQTRWIDMPPAVQRAGHLVAERGGKQGKRLLLIGHLDTVFEKDSPVRLWNRNGNTVRGQGVNDMKGGDVIIIEALRALHSVGALDNTTITVMFTGDEENAGEPKDISRGDMVAAAKRSDIALAFEATALDAKGQATGTIGRRASSSWELDVKGKQGHSSAIFREQAGYGAIYEAARILDGFRQQVVEPDLTFSPGLILGGTGVTHDDAGARGTAHGKTNVIPNTAMVKGDMRYLSYEQRDRARAKMRAIVAQSLPGTSASISFHDSYPPMSPTAGNLKVLEVYSKASEDAGYGPIAPLPPGLRGAGDVQFVAPYVDSLDGLGATGNGAHSPDEDLDISSIERATIRTAILLYRLTR</sequence>
<dbReference type="SUPFAM" id="SSF53187">
    <property type="entry name" value="Zn-dependent exopeptidases"/>
    <property type="match status" value="1"/>
</dbReference>
<keyword evidence="8" id="KW-1185">Reference proteome</keyword>
<dbReference type="PANTHER" id="PTHR43808:SF32">
    <property type="entry name" value="ARGE_DAPE-RELATED DEACYLASE"/>
    <property type="match status" value="1"/>
</dbReference>
<keyword evidence="2" id="KW-0479">Metal-binding</keyword>
<dbReference type="PANTHER" id="PTHR43808">
    <property type="entry name" value="ACETYLORNITHINE DEACETYLASE"/>
    <property type="match status" value="1"/>
</dbReference>
<keyword evidence="5" id="KW-0732">Signal</keyword>
<gene>
    <name evidence="7" type="ORF">SAMN05216552_101260</name>
</gene>
<dbReference type="SUPFAM" id="SSF55031">
    <property type="entry name" value="Bacterial exopeptidase dimerisation domain"/>
    <property type="match status" value="1"/>
</dbReference>
<organism evidence="7 8">
    <name type="scientific">Pseudoduganella namucuonensis</name>
    <dbReference type="NCBI Taxonomy" id="1035707"/>
    <lineage>
        <taxon>Bacteria</taxon>
        <taxon>Pseudomonadati</taxon>
        <taxon>Pseudomonadota</taxon>
        <taxon>Betaproteobacteria</taxon>
        <taxon>Burkholderiales</taxon>
        <taxon>Oxalobacteraceae</taxon>
        <taxon>Telluria group</taxon>
        <taxon>Pseudoduganella</taxon>
    </lineage>
</organism>
<feature type="domain" description="Peptidase M20 dimerisation" evidence="6">
    <location>
        <begin position="214"/>
        <end position="330"/>
    </location>
</feature>
<dbReference type="AlphaFoldDB" id="A0A1I7JML8"/>
<evidence type="ECO:0000256" key="3">
    <source>
        <dbReference type="ARBA" id="ARBA00022801"/>
    </source>
</evidence>
<dbReference type="EMBL" id="FPBO01000012">
    <property type="protein sequence ID" value="SFU86406.1"/>
    <property type="molecule type" value="Genomic_DNA"/>
</dbReference>
<evidence type="ECO:0000259" key="6">
    <source>
        <dbReference type="Pfam" id="PF07687"/>
    </source>
</evidence>
<keyword evidence="4" id="KW-0862">Zinc</keyword>
<evidence type="ECO:0000256" key="4">
    <source>
        <dbReference type="ARBA" id="ARBA00022833"/>
    </source>
</evidence>
<evidence type="ECO:0000256" key="2">
    <source>
        <dbReference type="ARBA" id="ARBA00022723"/>
    </source>
</evidence>
<keyword evidence="7" id="KW-0121">Carboxypeptidase</keyword>
<dbReference type="InterPro" id="IPR011650">
    <property type="entry name" value="Peptidase_M20_dimer"/>
</dbReference>